<organism evidence="1">
    <name type="scientific">marine metagenome</name>
    <dbReference type="NCBI Taxonomy" id="408172"/>
    <lineage>
        <taxon>unclassified sequences</taxon>
        <taxon>metagenomes</taxon>
        <taxon>ecological metagenomes</taxon>
    </lineage>
</organism>
<proteinExistence type="predicted"/>
<sequence length="29" mass="3433">VVYRFLSTYKNTGPEINTEDYFNKVSFLS</sequence>
<gene>
    <name evidence="1" type="ORF">METZ01_LOCUS156094</name>
</gene>
<dbReference type="EMBL" id="UINC01026207">
    <property type="protein sequence ID" value="SVB03240.1"/>
    <property type="molecule type" value="Genomic_DNA"/>
</dbReference>
<feature type="non-terminal residue" evidence="1">
    <location>
        <position position="1"/>
    </location>
</feature>
<name>A0A382ANW7_9ZZZZ</name>
<reference evidence="1" key="1">
    <citation type="submission" date="2018-05" db="EMBL/GenBank/DDBJ databases">
        <authorList>
            <person name="Lanie J.A."/>
            <person name="Ng W.-L."/>
            <person name="Kazmierczak K.M."/>
            <person name="Andrzejewski T.M."/>
            <person name="Davidsen T.M."/>
            <person name="Wayne K.J."/>
            <person name="Tettelin H."/>
            <person name="Glass J.I."/>
            <person name="Rusch D."/>
            <person name="Podicherti R."/>
            <person name="Tsui H.-C.T."/>
            <person name="Winkler M.E."/>
        </authorList>
    </citation>
    <scope>NUCLEOTIDE SEQUENCE</scope>
</reference>
<feature type="non-terminal residue" evidence="1">
    <location>
        <position position="29"/>
    </location>
</feature>
<dbReference type="AlphaFoldDB" id="A0A382ANW7"/>
<evidence type="ECO:0000313" key="1">
    <source>
        <dbReference type="EMBL" id="SVB03240.1"/>
    </source>
</evidence>
<protein>
    <submittedName>
        <fullName evidence="1">Uncharacterized protein</fullName>
    </submittedName>
</protein>
<accession>A0A382ANW7</accession>